<proteinExistence type="predicted"/>
<dbReference type="Gramene" id="PGSC0003DMT400036571">
    <property type="protein sequence ID" value="PGSC0003DMT400036571"/>
    <property type="gene ID" value="PGSC0003DMG400014097"/>
</dbReference>
<dbReference type="PaxDb" id="4113-PGSC0003DMT400036571"/>
<name>M1B3U9_SOLTU</name>
<dbReference type="AlphaFoldDB" id="M1B3U9"/>
<dbReference type="HOGENOM" id="CLU_1889421_0_0_1"/>
<dbReference type="Proteomes" id="UP000011115">
    <property type="component" value="Unassembled WGS sequence"/>
</dbReference>
<dbReference type="InterPro" id="IPR016024">
    <property type="entry name" value="ARM-type_fold"/>
</dbReference>
<evidence type="ECO:0000313" key="3">
    <source>
        <dbReference type="EnsemblPlants" id="PGSC0003DMT400036571"/>
    </source>
</evidence>
<accession>M1B3U9</accession>
<evidence type="ECO:0000256" key="1">
    <source>
        <dbReference type="ARBA" id="ARBA00022737"/>
    </source>
</evidence>
<feature type="repeat" description="ARM" evidence="2">
    <location>
        <begin position="27"/>
        <end position="69"/>
    </location>
</feature>
<dbReference type="Gramene" id="PGSC0003DMT400039070">
    <property type="protein sequence ID" value="PGSC0003DMT400039070"/>
    <property type="gene ID" value="PGSC0003DMG400015108"/>
</dbReference>
<organism evidence="3 5">
    <name type="scientific">Solanum tuberosum</name>
    <name type="common">Potato</name>
    <dbReference type="NCBI Taxonomy" id="4113"/>
    <lineage>
        <taxon>Eukaryota</taxon>
        <taxon>Viridiplantae</taxon>
        <taxon>Streptophyta</taxon>
        <taxon>Embryophyta</taxon>
        <taxon>Tracheophyta</taxon>
        <taxon>Spermatophyta</taxon>
        <taxon>Magnoliopsida</taxon>
        <taxon>eudicotyledons</taxon>
        <taxon>Gunneridae</taxon>
        <taxon>Pentapetalae</taxon>
        <taxon>asterids</taxon>
        <taxon>lamiids</taxon>
        <taxon>Solanales</taxon>
        <taxon>Solanaceae</taxon>
        <taxon>Solanoideae</taxon>
        <taxon>Solaneae</taxon>
        <taxon>Solanum</taxon>
    </lineage>
</organism>
<dbReference type="InParanoid" id="M1B3U9"/>
<protein>
    <submittedName>
        <fullName evidence="4">Armadillo repeat-containing protein</fullName>
    </submittedName>
</protein>
<dbReference type="InterPro" id="IPR000225">
    <property type="entry name" value="Armadillo"/>
</dbReference>
<dbReference type="PANTHER" id="PTHR45958:SF12">
    <property type="entry name" value="OS01G0948500 PROTEIN"/>
    <property type="match status" value="1"/>
</dbReference>
<dbReference type="SUPFAM" id="SSF48371">
    <property type="entry name" value="ARM repeat"/>
    <property type="match status" value="1"/>
</dbReference>
<dbReference type="SMART" id="SM00185">
    <property type="entry name" value="ARM"/>
    <property type="match status" value="2"/>
</dbReference>
<keyword evidence="5" id="KW-1185">Reference proteome</keyword>
<reference evidence="5" key="1">
    <citation type="journal article" date="2011" name="Nature">
        <title>Genome sequence and analysis of the tuber crop potato.</title>
        <authorList>
            <consortium name="The Potato Genome Sequencing Consortium"/>
        </authorList>
    </citation>
    <scope>NUCLEOTIDE SEQUENCE [LARGE SCALE GENOMIC DNA]</scope>
    <source>
        <strain evidence="5">cv. DM1-3 516 R44</strain>
    </source>
</reference>
<dbReference type="InterPro" id="IPR011989">
    <property type="entry name" value="ARM-like"/>
</dbReference>
<dbReference type="EnsemblPlants" id="PGSC0003DMT400036571">
    <property type="protein sequence ID" value="PGSC0003DMT400036571"/>
    <property type="gene ID" value="PGSC0003DMG400014097"/>
</dbReference>
<dbReference type="Gene3D" id="1.25.10.10">
    <property type="entry name" value="Leucine-rich Repeat Variant"/>
    <property type="match status" value="1"/>
</dbReference>
<dbReference type="PROSITE" id="PS50176">
    <property type="entry name" value="ARM_REPEAT"/>
    <property type="match status" value="1"/>
</dbReference>
<dbReference type="eggNOG" id="KOG0167">
    <property type="taxonomic scope" value="Eukaryota"/>
</dbReference>
<evidence type="ECO:0000313" key="4">
    <source>
        <dbReference type="EnsemblPlants" id="PGSC0003DMT400039070"/>
    </source>
</evidence>
<dbReference type="PANTHER" id="PTHR45958">
    <property type="entry name" value="RING-TYPE E3 UBIQUITIN TRANSFERASE"/>
    <property type="match status" value="1"/>
</dbReference>
<sequence length="135" mass="14762">MSKILMETTIQEWNSQIKNRANQGKDGAVEPLVKMFASENLEAKQSSLNALHNLSASKANVQCLVKPGIVATLLQLLFSVTSVIMTLREPASAILAKIAAQSKVCIVLVKQFPVYFPNSNPNISFSPNFNSLPKF</sequence>
<evidence type="ECO:0000313" key="5">
    <source>
        <dbReference type="Proteomes" id="UP000011115"/>
    </source>
</evidence>
<dbReference type="EnsemblPlants" id="PGSC0003DMT400039070">
    <property type="protein sequence ID" value="PGSC0003DMT400039070"/>
    <property type="gene ID" value="PGSC0003DMG400015108"/>
</dbReference>
<dbReference type="InterPro" id="IPR052608">
    <property type="entry name" value="U-box_domain_protein"/>
</dbReference>
<evidence type="ECO:0000256" key="2">
    <source>
        <dbReference type="PROSITE-ProRule" id="PRU00259"/>
    </source>
</evidence>
<reference evidence="3" key="2">
    <citation type="submission" date="2015-06" db="UniProtKB">
        <authorList>
            <consortium name="EnsemblPlants"/>
        </authorList>
    </citation>
    <scope>IDENTIFICATION</scope>
    <source>
        <strain evidence="3">DM1-3 516 R44</strain>
    </source>
</reference>
<keyword evidence="1" id="KW-0677">Repeat</keyword>